<keyword evidence="1" id="KW-0862">Zinc</keyword>
<evidence type="ECO:0000256" key="1">
    <source>
        <dbReference type="PIRSR" id="PIRSR607822-1"/>
    </source>
</evidence>
<dbReference type="CDD" id="cd04792">
    <property type="entry name" value="LanM-like"/>
    <property type="match status" value="1"/>
</dbReference>
<feature type="domain" description="Lantibiotic biosynthesis protein dehydration" evidence="2">
    <location>
        <begin position="228"/>
        <end position="613"/>
    </location>
</feature>
<feature type="binding site" evidence="1">
    <location>
        <position position="964"/>
    </location>
    <ligand>
        <name>Zn(2+)</name>
        <dbReference type="ChEBI" id="CHEBI:29105"/>
    </ligand>
</feature>
<dbReference type="Proteomes" id="UP000076925">
    <property type="component" value="Unassembled WGS sequence"/>
</dbReference>
<dbReference type="AlphaFoldDB" id="A0A139X7I7"/>
<comment type="caution">
    <text evidence="3">The sequence shown here is derived from an EMBL/GenBank/DDBJ whole genome shotgun (WGS) entry which is preliminary data.</text>
</comment>
<dbReference type="SMART" id="SM01260">
    <property type="entry name" value="LANC_like"/>
    <property type="match status" value="1"/>
</dbReference>
<keyword evidence="1" id="KW-0479">Metal-binding</keyword>
<dbReference type="Pfam" id="PF05147">
    <property type="entry name" value="LANC_like"/>
    <property type="match status" value="1"/>
</dbReference>
<organism evidence="3 4">
    <name type="scientific">Scytonema hofmannii PCC 7110</name>
    <dbReference type="NCBI Taxonomy" id="128403"/>
    <lineage>
        <taxon>Bacteria</taxon>
        <taxon>Bacillati</taxon>
        <taxon>Cyanobacteriota</taxon>
        <taxon>Cyanophyceae</taxon>
        <taxon>Nostocales</taxon>
        <taxon>Scytonemataceae</taxon>
        <taxon>Scytonema</taxon>
    </lineage>
</organism>
<dbReference type="SUPFAM" id="SSF158745">
    <property type="entry name" value="LanC-like"/>
    <property type="match status" value="1"/>
</dbReference>
<proteinExistence type="predicted"/>
<dbReference type="InterPro" id="IPR025410">
    <property type="entry name" value="Lant_dehyd"/>
</dbReference>
<dbReference type="GO" id="GO:0031179">
    <property type="term" value="P:peptide modification"/>
    <property type="evidence" value="ECO:0007669"/>
    <property type="project" value="InterPro"/>
</dbReference>
<dbReference type="PIRSF" id="PIRSF037228">
    <property type="entry name" value="Lant_mod_RumM"/>
    <property type="match status" value="1"/>
</dbReference>
<protein>
    <submittedName>
        <fullName evidence="3">Lanthionine synthetase C family protein</fullName>
    </submittedName>
</protein>
<dbReference type="GO" id="GO:0046872">
    <property type="term" value="F:metal ion binding"/>
    <property type="evidence" value="ECO:0007669"/>
    <property type="project" value="UniProtKB-KW"/>
</dbReference>
<reference evidence="3 4" key="1">
    <citation type="journal article" date="2013" name="Genome Biol. Evol.">
        <title>Genomes of Stigonematalean cyanobacteria (subsection V) and the evolution of oxygenic photosynthesis from prokaryotes to plastids.</title>
        <authorList>
            <person name="Dagan T."/>
            <person name="Roettger M."/>
            <person name="Stucken K."/>
            <person name="Landan G."/>
            <person name="Koch R."/>
            <person name="Major P."/>
            <person name="Gould S.B."/>
            <person name="Goremykin V.V."/>
            <person name="Rippka R."/>
            <person name="Tandeau de Marsac N."/>
            <person name="Gugger M."/>
            <person name="Lockhart P.J."/>
            <person name="Allen J.F."/>
            <person name="Brune I."/>
            <person name="Maus I."/>
            <person name="Puhler A."/>
            <person name="Martin W.F."/>
        </authorList>
    </citation>
    <scope>NUCLEOTIDE SEQUENCE [LARGE SCALE GENOMIC DNA]</scope>
    <source>
        <strain evidence="3 4">PCC 7110</strain>
    </source>
</reference>
<dbReference type="Gene3D" id="1.50.10.10">
    <property type="match status" value="1"/>
</dbReference>
<dbReference type="GO" id="GO:0005975">
    <property type="term" value="P:carbohydrate metabolic process"/>
    <property type="evidence" value="ECO:0007669"/>
    <property type="project" value="InterPro"/>
</dbReference>
<dbReference type="InterPro" id="IPR017146">
    <property type="entry name" value="Lanti_2_LanM"/>
</dbReference>
<dbReference type="RefSeq" id="WP_017740069.1">
    <property type="nucleotide sequence ID" value="NZ_KQ976354.1"/>
</dbReference>
<dbReference type="InterPro" id="IPR007822">
    <property type="entry name" value="LANC-like"/>
</dbReference>
<dbReference type="Pfam" id="PF13575">
    <property type="entry name" value="DUF4135"/>
    <property type="match status" value="1"/>
</dbReference>
<dbReference type="NCBIfam" id="TIGR03897">
    <property type="entry name" value="lanti_2_LanM"/>
    <property type="match status" value="1"/>
</dbReference>
<evidence type="ECO:0000313" key="4">
    <source>
        <dbReference type="Proteomes" id="UP000076925"/>
    </source>
</evidence>
<evidence type="ECO:0000313" key="3">
    <source>
        <dbReference type="EMBL" id="KYC40661.1"/>
    </source>
</evidence>
<dbReference type="InterPro" id="IPR012341">
    <property type="entry name" value="6hp_glycosidase-like_sf"/>
</dbReference>
<keyword evidence="4" id="KW-1185">Reference proteome</keyword>
<feature type="binding site" evidence="1">
    <location>
        <position position="1009"/>
    </location>
    <ligand>
        <name>Zn(2+)</name>
        <dbReference type="ChEBI" id="CHEBI:29105"/>
    </ligand>
</feature>
<accession>A0A139X7I7</accession>
<dbReference type="PRINTS" id="PR01950">
    <property type="entry name" value="LANCSUPER"/>
</dbReference>
<dbReference type="STRING" id="128403.WA1_23745"/>
<dbReference type="OrthoDB" id="9148343at2"/>
<gene>
    <name evidence="3" type="ORF">WA1_23745</name>
</gene>
<dbReference type="EMBL" id="ANNX02000026">
    <property type="protein sequence ID" value="KYC40661.1"/>
    <property type="molecule type" value="Genomic_DNA"/>
</dbReference>
<sequence length="1094" mass="121786">MEFSKKELVNIVERASTITERLGTGFLPNDALEFDDIVPSRLEKWCQIVAKGDQEKFEKRLAWDGLTLDTVRRVLGSVHMADEQNLPPWVKTLNEGIKASALISVETLEKGAAEVYRCLSCQEPVPFEEVFLPFIHIAKQKLIVRTGDKYHLLSEEAQATLERSLLGLLAGYSSPILELNFSTFRASKQSPLLRLLGQFESSHSKEQYQAFIKYMLKGGGLLSFFQQYPVLARLVATVTDFWVDAIGEFLLRLASDWSEIQRTFQTEAELSQVVTIYPSLSDPHNNGRSVIAVVFASGLKLIYKPRDLGLEEGYFKLLAWINQQGISLPFKLLRTINHSTYGWVEFVESLPCQDKQEVQRYYQRAGMLLCVLYLLKANDCHFENLISCGEHPVLVDMETLMHHQVRETADSGKYAQAQLLADRQLFKDSVLRSNFLPQWLFGPDGRKVFTLSGLGGADGEQETSYHVLKWRNINTDNMSLSYEFAKIPSRANVPPLKGVTLLPNDYVEELVDGFQQMYQFLVKHREALLVSDSPLTALNHQQVRFVFRATQVYGSILCNSLQPEWLRDGVERSIKLDLLSRAFLSSDSKPLLWSLLKVELQAMEQMDIPYFVAYSDSAALSIGSSQTIEQCFTEPTYSAVNSRLQQLSDKDLAQQIIIIRGSLYSSITSELSDTLPYSNAYLNFDAVAPLSQKQMVEQAVAIAQDLKRSAICAADGSATWIGLGYMPLADRFQLQPIGDGLYDGRCGVALFLAALEAVTGGIGFRDLALEALQPLRRVLQTSDLKYQQKFAEQTGIGGAMGLGSIIYALVRISQFLGEPALVEDAKQAAHLMKPEAIGTDQHFDVMGGSAGAILGLLALHNLTAEPAFLEQATICGNHLLKNRVASDTGSRTWLSLDGKLLTGFSHGAAGIAYALLRLYDTTQDSVFLKAAKEAIAYEHSVFSPEAGNWPDLRFEKPSFKTSWCHGAPGIGMVRLGGVSVLDTCQIRHEIEVALKTTLQVNLQGVDRLCCGNFGRIELLLIAAQQLSRPELIETAQKQAAWVVTRAEQAGSFYLFPNLHKDIYNPGFFLGTSGIGYELLRLAYPNLLPSVLLWQ</sequence>
<evidence type="ECO:0000259" key="2">
    <source>
        <dbReference type="Pfam" id="PF13575"/>
    </source>
</evidence>
<name>A0A139X7I7_9CYAN</name>